<dbReference type="EMBL" id="DRTD01000122">
    <property type="protein sequence ID" value="HHE54460.1"/>
    <property type="molecule type" value="Genomic_DNA"/>
</dbReference>
<comment type="caution">
    <text evidence="1">The sequence shown here is derived from an EMBL/GenBank/DDBJ whole genome shotgun (WGS) entry which is preliminary data.</text>
</comment>
<evidence type="ECO:0000313" key="1">
    <source>
        <dbReference type="EMBL" id="HHE54460.1"/>
    </source>
</evidence>
<gene>
    <name evidence="1" type="ORF">ENL21_01670</name>
</gene>
<organism evidence="1">
    <name type="scientific">Caldithrix abyssi</name>
    <dbReference type="NCBI Taxonomy" id="187145"/>
    <lineage>
        <taxon>Bacteria</taxon>
        <taxon>Pseudomonadati</taxon>
        <taxon>Calditrichota</taxon>
        <taxon>Calditrichia</taxon>
        <taxon>Calditrichales</taxon>
        <taxon>Calditrichaceae</taxon>
        <taxon>Caldithrix</taxon>
    </lineage>
</organism>
<reference evidence="1" key="1">
    <citation type="journal article" date="2020" name="mSystems">
        <title>Genome- and Community-Level Interaction Insights into Carbon Utilization and Element Cycling Functions of Hydrothermarchaeota in Hydrothermal Sediment.</title>
        <authorList>
            <person name="Zhou Z."/>
            <person name="Liu Y."/>
            <person name="Xu W."/>
            <person name="Pan J."/>
            <person name="Luo Z.H."/>
            <person name="Li M."/>
        </authorList>
    </citation>
    <scope>NUCLEOTIDE SEQUENCE [LARGE SCALE GENOMIC DNA]</scope>
    <source>
        <strain evidence="1">HyVt-76</strain>
    </source>
</reference>
<dbReference type="Proteomes" id="UP000886111">
    <property type="component" value="Unassembled WGS sequence"/>
</dbReference>
<sequence length="73" mass="8890">MDRQTFLKQFETLQSKMRVLILQHRSESEEYDEDFLIQMHNLSARMIWLRKQLKRCNPKQDVILPLKKDLTSV</sequence>
<accession>A0A7V5LJ11</accession>
<proteinExistence type="predicted"/>
<protein>
    <submittedName>
        <fullName evidence="1">Uncharacterized protein</fullName>
    </submittedName>
</protein>
<name>A0A7V5LJ11_CALAY</name>
<dbReference type="AlphaFoldDB" id="A0A7V5LJ11"/>